<organism evidence="7 8">
    <name type="scientific">Erpetoichthys calabaricus</name>
    <name type="common">Rope fish</name>
    <name type="synonym">Calamoichthys calabaricus</name>
    <dbReference type="NCBI Taxonomy" id="27687"/>
    <lineage>
        <taxon>Eukaryota</taxon>
        <taxon>Metazoa</taxon>
        <taxon>Chordata</taxon>
        <taxon>Craniata</taxon>
        <taxon>Vertebrata</taxon>
        <taxon>Euteleostomi</taxon>
        <taxon>Actinopterygii</taxon>
        <taxon>Polypteriformes</taxon>
        <taxon>Polypteridae</taxon>
        <taxon>Erpetoichthys</taxon>
    </lineage>
</organism>
<evidence type="ECO:0000256" key="5">
    <source>
        <dbReference type="SAM" id="Phobius"/>
    </source>
</evidence>
<feature type="transmembrane region" description="Helical" evidence="5">
    <location>
        <begin position="102"/>
        <end position="124"/>
    </location>
</feature>
<evidence type="ECO:0000259" key="6">
    <source>
        <dbReference type="PROSITE" id="PS50262"/>
    </source>
</evidence>
<name>A0A8C4X9R2_ERPCA</name>
<dbReference type="GO" id="GO:0016020">
    <property type="term" value="C:membrane"/>
    <property type="evidence" value="ECO:0007669"/>
    <property type="project" value="UniProtKB-SubCell"/>
</dbReference>
<dbReference type="GO" id="GO:0005549">
    <property type="term" value="F:odorant binding"/>
    <property type="evidence" value="ECO:0007669"/>
    <property type="project" value="TreeGrafter"/>
</dbReference>
<dbReference type="GeneTree" id="ENSGT00940000161337"/>
<keyword evidence="4 5" id="KW-0472">Membrane</keyword>
<dbReference type="AlphaFoldDB" id="A0A8C4X9R2"/>
<dbReference type="PROSITE" id="PS50262">
    <property type="entry name" value="G_PROTEIN_RECEP_F1_2"/>
    <property type="match status" value="1"/>
</dbReference>
<evidence type="ECO:0000256" key="4">
    <source>
        <dbReference type="ARBA" id="ARBA00023136"/>
    </source>
</evidence>
<feature type="transmembrane region" description="Helical" evidence="5">
    <location>
        <begin position="67"/>
        <end position="90"/>
    </location>
</feature>
<dbReference type="FunFam" id="1.20.1070.10:FF:000096">
    <property type="entry name" value="Odorant receptor 131-2"/>
    <property type="match status" value="1"/>
</dbReference>
<proteinExistence type="predicted"/>
<dbReference type="PANTHER" id="PTHR26451:SF998">
    <property type="entry name" value="ODORANT RECEPTOR-RELATED"/>
    <property type="match status" value="1"/>
</dbReference>
<keyword evidence="2 5" id="KW-0812">Transmembrane</keyword>
<feature type="domain" description="G-protein coupled receptors family 1 profile" evidence="6">
    <location>
        <begin position="46"/>
        <end position="295"/>
    </location>
</feature>
<dbReference type="Ensembl" id="ENSECRT00000015345.1">
    <property type="protein sequence ID" value="ENSECRP00000015078.1"/>
    <property type="gene ID" value="ENSECRG00000010054.1"/>
</dbReference>
<dbReference type="InterPro" id="IPR017452">
    <property type="entry name" value="GPCR_Rhodpsn_7TM"/>
</dbReference>
<keyword evidence="8" id="KW-1185">Reference proteome</keyword>
<dbReference type="GO" id="GO:0004984">
    <property type="term" value="F:olfactory receptor activity"/>
    <property type="evidence" value="ECO:0007669"/>
    <property type="project" value="TreeGrafter"/>
</dbReference>
<reference evidence="7" key="2">
    <citation type="submission" date="2025-08" db="UniProtKB">
        <authorList>
            <consortium name="Ensembl"/>
        </authorList>
    </citation>
    <scope>IDENTIFICATION</scope>
</reference>
<dbReference type="GO" id="GO:0004930">
    <property type="term" value="F:G protein-coupled receptor activity"/>
    <property type="evidence" value="ECO:0007669"/>
    <property type="project" value="InterPro"/>
</dbReference>
<dbReference type="CDD" id="cd00637">
    <property type="entry name" value="7tm_classA_rhodopsin-like"/>
    <property type="match status" value="1"/>
</dbReference>
<protein>
    <submittedName>
        <fullName evidence="7">Odorant receptor 131-2-like</fullName>
    </submittedName>
</protein>
<feature type="transmembrane region" description="Helical" evidence="5">
    <location>
        <begin position="202"/>
        <end position="225"/>
    </location>
</feature>
<comment type="subcellular location">
    <subcellularLocation>
        <location evidence="1">Membrane</location>
    </subcellularLocation>
</comment>
<evidence type="ECO:0000256" key="1">
    <source>
        <dbReference type="ARBA" id="ARBA00004370"/>
    </source>
</evidence>
<sequence>MNSTENALPATLIREDFSSAVLFSQNTKSIIKISIVTFLYIITIHINGLLIFTFLKQPLFHDSSRYVLYIHMVFNDVFELSVSLIMHIYFQVMPYTPVPVCYFLLILSVSSTFNTPLNLGLMALERYVAICQPLRHAELCTIPRTSCALAVTWVISLLPAVSDLIIVFFVESLSFFNTRVICKGDSFSRAPFQSIKRHCMNIIYFSLVWLIIIFTYTGIFIAARSASISVKSSAKKAYNTVLLHAVQLLLSMLTFLAPLTEVFFVEFPMEYQMDVLYIRYVFVYIFPRVLSPLIYGLRDGNFRKHIKGHLKCFCKTFHSDKDMKK</sequence>
<dbReference type="Pfam" id="PF00001">
    <property type="entry name" value="7tm_1"/>
    <property type="match status" value="1"/>
</dbReference>
<evidence type="ECO:0000256" key="2">
    <source>
        <dbReference type="ARBA" id="ARBA00022692"/>
    </source>
</evidence>
<reference evidence="7" key="3">
    <citation type="submission" date="2025-09" db="UniProtKB">
        <authorList>
            <consortium name="Ensembl"/>
        </authorList>
    </citation>
    <scope>IDENTIFICATION</scope>
</reference>
<feature type="transmembrane region" description="Helical" evidence="5">
    <location>
        <begin position="277"/>
        <end position="297"/>
    </location>
</feature>
<feature type="transmembrane region" description="Helical" evidence="5">
    <location>
        <begin position="237"/>
        <end position="257"/>
    </location>
</feature>
<dbReference type="Gene3D" id="1.20.1070.10">
    <property type="entry name" value="Rhodopsin 7-helix transmembrane proteins"/>
    <property type="match status" value="1"/>
</dbReference>
<dbReference type="InterPro" id="IPR000276">
    <property type="entry name" value="GPCR_Rhodpsn"/>
</dbReference>
<dbReference type="PANTHER" id="PTHR26451">
    <property type="entry name" value="G_PROTEIN_RECEP_F1_2 DOMAIN-CONTAINING PROTEIN"/>
    <property type="match status" value="1"/>
</dbReference>
<keyword evidence="3 5" id="KW-1133">Transmembrane helix</keyword>
<dbReference type="PRINTS" id="PR00237">
    <property type="entry name" value="GPCRRHODOPSN"/>
</dbReference>
<evidence type="ECO:0000313" key="7">
    <source>
        <dbReference type="Ensembl" id="ENSECRP00000015078.1"/>
    </source>
</evidence>
<gene>
    <name evidence="7" type="primary">LOC114658448</name>
</gene>
<feature type="transmembrane region" description="Helical" evidence="5">
    <location>
        <begin position="30"/>
        <end position="55"/>
    </location>
</feature>
<evidence type="ECO:0000256" key="3">
    <source>
        <dbReference type="ARBA" id="ARBA00022989"/>
    </source>
</evidence>
<dbReference type="Proteomes" id="UP000694620">
    <property type="component" value="Chromosome 10"/>
</dbReference>
<dbReference type="InterPro" id="IPR052921">
    <property type="entry name" value="GPCR1_Superfamily_Member"/>
</dbReference>
<accession>A0A8C4X9R2</accession>
<dbReference type="SUPFAM" id="SSF81321">
    <property type="entry name" value="Family A G protein-coupled receptor-like"/>
    <property type="match status" value="1"/>
</dbReference>
<reference evidence="7" key="1">
    <citation type="submission" date="2021-06" db="EMBL/GenBank/DDBJ databases">
        <authorList>
            <consortium name="Wellcome Sanger Institute Data Sharing"/>
        </authorList>
    </citation>
    <scope>NUCLEOTIDE SEQUENCE [LARGE SCALE GENOMIC DNA]</scope>
</reference>
<evidence type="ECO:0000313" key="8">
    <source>
        <dbReference type="Proteomes" id="UP000694620"/>
    </source>
</evidence>
<feature type="transmembrane region" description="Helical" evidence="5">
    <location>
        <begin position="145"/>
        <end position="170"/>
    </location>
</feature>